<organism evidence="2 3">
    <name type="scientific">Dreissena polymorpha</name>
    <name type="common">Zebra mussel</name>
    <name type="synonym">Mytilus polymorpha</name>
    <dbReference type="NCBI Taxonomy" id="45954"/>
    <lineage>
        <taxon>Eukaryota</taxon>
        <taxon>Metazoa</taxon>
        <taxon>Spiralia</taxon>
        <taxon>Lophotrochozoa</taxon>
        <taxon>Mollusca</taxon>
        <taxon>Bivalvia</taxon>
        <taxon>Autobranchia</taxon>
        <taxon>Heteroconchia</taxon>
        <taxon>Euheterodonta</taxon>
        <taxon>Imparidentia</taxon>
        <taxon>Neoheterodontei</taxon>
        <taxon>Myida</taxon>
        <taxon>Dreissenoidea</taxon>
        <taxon>Dreissenidae</taxon>
        <taxon>Dreissena</taxon>
    </lineage>
</organism>
<feature type="compositionally biased region" description="Polar residues" evidence="1">
    <location>
        <begin position="61"/>
        <end position="78"/>
    </location>
</feature>
<evidence type="ECO:0000256" key="1">
    <source>
        <dbReference type="SAM" id="MobiDB-lite"/>
    </source>
</evidence>
<reference evidence="2" key="2">
    <citation type="submission" date="2020-11" db="EMBL/GenBank/DDBJ databases">
        <authorList>
            <person name="McCartney M.A."/>
            <person name="Auch B."/>
            <person name="Kono T."/>
            <person name="Mallez S."/>
            <person name="Becker A."/>
            <person name="Gohl D.M."/>
            <person name="Silverstein K.A.T."/>
            <person name="Koren S."/>
            <person name="Bechman K.B."/>
            <person name="Herman A."/>
            <person name="Abrahante J.E."/>
            <person name="Garbe J."/>
        </authorList>
    </citation>
    <scope>NUCLEOTIDE SEQUENCE</scope>
    <source>
        <strain evidence="2">Duluth1</strain>
        <tissue evidence="2">Whole animal</tissue>
    </source>
</reference>
<gene>
    <name evidence="2" type="ORF">DPMN_061002</name>
</gene>
<reference evidence="2" key="1">
    <citation type="journal article" date="2019" name="bioRxiv">
        <title>The Genome of the Zebra Mussel, Dreissena polymorpha: A Resource for Invasive Species Research.</title>
        <authorList>
            <person name="McCartney M.A."/>
            <person name="Auch B."/>
            <person name="Kono T."/>
            <person name="Mallez S."/>
            <person name="Zhang Y."/>
            <person name="Obille A."/>
            <person name="Becker A."/>
            <person name="Abrahante J.E."/>
            <person name="Garbe J."/>
            <person name="Badalamenti J.P."/>
            <person name="Herman A."/>
            <person name="Mangelson H."/>
            <person name="Liachko I."/>
            <person name="Sullivan S."/>
            <person name="Sone E.D."/>
            <person name="Koren S."/>
            <person name="Silverstein K.A.T."/>
            <person name="Beckman K.B."/>
            <person name="Gohl D.M."/>
        </authorList>
    </citation>
    <scope>NUCLEOTIDE SEQUENCE</scope>
    <source>
        <strain evidence="2">Duluth1</strain>
        <tissue evidence="2">Whole animal</tissue>
    </source>
</reference>
<feature type="region of interest" description="Disordered" evidence="1">
    <location>
        <begin position="60"/>
        <end position="100"/>
    </location>
</feature>
<accession>A0A9D4HI26</accession>
<sequence length="100" mass="11329">MDLQLCAYTIACWSRSQTVHVSATLRNIHSRSQLVHMTGLLLIIACTTCTDRLIDLDYPSQPKSPCPVNQVTPFNQDTLGDPRHPRQPIYQDDPRIKSPK</sequence>
<dbReference type="Proteomes" id="UP000828390">
    <property type="component" value="Unassembled WGS sequence"/>
</dbReference>
<comment type="caution">
    <text evidence="2">The sequence shown here is derived from an EMBL/GenBank/DDBJ whole genome shotgun (WGS) entry which is preliminary data.</text>
</comment>
<evidence type="ECO:0000313" key="3">
    <source>
        <dbReference type="Proteomes" id="UP000828390"/>
    </source>
</evidence>
<name>A0A9D4HI26_DREPO</name>
<keyword evidence="3" id="KW-1185">Reference proteome</keyword>
<dbReference type="EMBL" id="JAIWYP010000013">
    <property type="protein sequence ID" value="KAH3718203.1"/>
    <property type="molecule type" value="Genomic_DNA"/>
</dbReference>
<evidence type="ECO:0000313" key="2">
    <source>
        <dbReference type="EMBL" id="KAH3718203.1"/>
    </source>
</evidence>
<proteinExistence type="predicted"/>
<dbReference type="AlphaFoldDB" id="A0A9D4HI26"/>
<protein>
    <submittedName>
        <fullName evidence="2">Uncharacterized protein</fullName>
    </submittedName>
</protein>